<protein>
    <submittedName>
        <fullName evidence="1">Uncharacterized protein</fullName>
    </submittedName>
</protein>
<gene>
    <name evidence="1" type="ORF">POCTA_138.1.T1080177</name>
</gene>
<dbReference type="Proteomes" id="UP000683925">
    <property type="component" value="Unassembled WGS sequence"/>
</dbReference>
<keyword evidence="2" id="KW-1185">Reference proteome</keyword>
<dbReference type="AlphaFoldDB" id="A0A8S1X2J9"/>
<evidence type="ECO:0000313" key="1">
    <source>
        <dbReference type="EMBL" id="CAD8195221.1"/>
    </source>
</evidence>
<accession>A0A8S1X2J9</accession>
<evidence type="ECO:0000313" key="2">
    <source>
        <dbReference type="Proteomes" id="UP000683925"/>
    </source>
</evidence>
<proteinExistence type="predicted"/>
<organism evidence="1 2">
    <name type="scientific">Paramecium octaurelia</name>
    <dbReference type="NCBI Taxonomy" id="43137"/>
    <lineage>
        <taxon>Eukaryota</taxon>
        <taxon>Sar</taxon>
        <taxon>Alveolata</taxon>
        <taxon>Ciliophora</taxon>
        <taxon>Intramacronucleata</taxon>
        <taxon>Oligohymenophorea</taxon>
        <taxon>Peniculida</taxon>
        <taxon>Parameciidae</taxon>
        <taxon>Paramecium</taxon>
    </lineage>
</organism>
<comment type="caution">
    <text evidence="1">The sequence shown here is derived from an EMBL/GenBank/DDBJ whole genome shotgun (WGS) entry which is preliminary data.</text>
</comment>
<name>A0A8S1X2J9_PAROT</name>
<sequence length="48" mass="5987">MVEQFFSDFLGFYRPNFKVFSTNYKFRESRWFINQKNKYIGGIKFVFN</sequence>
<reference evidence="1" key="1">
    <citation type="submission" date="2021-01" db="EMBL/GenBank/DDBJ databases">
        <authorList>
            <consortium name="Genoscope - CEA"/>
            <person name="William W."/>
        </authorList>
    </citation>
    <scope>NUCLEOTIDE SEQUENCE</scope>
</reference>
<dbReference type="OrthoDB" id="10445662at2759"/>
<dbReference type="EMBL" id="CAJJDP010000108">
    <property type="protein sequence ID" value="CAD8195221.1"/>
    <property type="molecule type" value="Genomic_DNA"/>
</dbReference>